<dbReference type="CDD" id="cd04301">
    <property type="entry name" value="NAT_SF"/>
    <property type="match status" value="1"/>
</dbReference>
<evidence type="ECO:0000259" key="3">
    <source>
        <dbReference type="PROSITE" id="PS51186"/>
    </source>
</evidence>
<dbReference type="PANTHER" id="PTHR43877">
    <property type="entry name" value="AMINOALKYLPHOSPHONATE N-ACETYLTRANSFERASE-RELATED-RELATED"/>
    <property type="match status" value="1"/>
</dbReference>
<dbReference type="PROSITE" id="PS51186">
    <property type="entry name" value="GNAT"/>
    <property type="match status" value="1"/>
</dbReference>
<comment type="caution">
    <text evidence="4">The sequence shown here is derived from an EMBL/GenBank/DDBJ whole genome shotgun (WGS) entry which is preliminary data.</text>
</comment>
<evidence type="ECO:0000313" key="5">
    <source>
        <dbReference type="Proteomes" id="UP000635245"/>
    </source>
</evidence>
<dbReference type="Gene3D" id="3.40.630.30">
    <property type="match status" value="1"/>
</dbReference>
<reference evidence="4" key="1">
    <citation type="submission" date="2020-12" db="EMBL/GenBank/DDBJ databases">
        <title>Prauserella sp. ASG 168, a novel actinomycete isolated from cave rock.</title>
        <authorList>
            <person name="Suriyachadkun C."/>
        </authorList>
    </citation>
    <scope>NUCLEOTIDE SEQUENCE</scope>
    <source>
        <strain evidence="4">ASG 168</strain>
    </source>
</reference>
<keyword evidence="1" id="KW-0808">Transferase</keyword>
<dbReference type="InterPro" id="IPR000182">
    <property type="entry name" value="GNAT_dom"/>
</dbReference>
<feature type="domain" description="N-acetyltransferase" evidence="3">
    <location>
        <begin position="37"/>
        <end position="184"/>
    </location>
</feature>
<dbReference type="Pfam" id="PF00583">
    <property type="entry name" value="Acetyltransf_1"/>
    <property type="match status" value="1"/>
</dbReference>
<dbReference type="GO" id="GO:0016747">
    <property type="term" value="F:acyltransferase activity, transferring groups other than amino-acyl groups"/>
    <property type="evidence" value="ECO:0007669"/>
    <property type="project" value="InterPro"/>
</dbReference>
<accession>A0A934V8N6</accession>
<keyword evidence="2" id="KW-0012">Acyltransferase</keyword>
<dbReference type="InterPro" id="IPR016181">
    <property type="entry name" value="Acyl_CoA_acyltransferase"/>
</dbReference>
<dbReference type="PANTHER" id="PTHR43877:SF2">
    <property type="entry name" value="AMINOALKYLPHOSPHONATE N-ACETYLTRANSFERASE-RELATED"/>
    <property type="match status" value="1"/>
</dbReference>
<gene>
    <name evidence="4" type="ORF">JHE00_31405</name>
</gene>
<keyword evidence="5" id="KW-1185">Reference proteome</keyword>
<dbReference type="AlphaFoldDB" id="A0A934V8N6"/>
<evidence type="ECO:0000313" key="4">
    <source>
        <dbReference type="EMBL" id="MBK1788859.1"/>
    </source>
</evidence>
<sequence length="184" mass="20152">MANRSAGNRSGPLDFARARTAARARIVAVTTLQVSRVPVDDAEAAGILRAYFADIAGRYYGRPATDAELDEAMTEDPSDGLGVLLLARIDGRTVACAGLRPHRDGFAELKRLYVLPGFRGRGIAAGLLAEVERIAREQGASVIRLDTRGDLVEARGLYAKHGYREIPAYNAEPYAQHWFEKRLR</sequence>
<dbReference type="Proteomes" id="UP000635245">
    <property type="component" value="Unassembled WGS sequence"/>
</dbReference>
<evidence type="ECO:0000256" key="1">
    <source>
        <dbReference type="ARBA" id="ARBA00022679"/>
    </source>
</evidence>
<dbReference type="EMBL" id="JAENJH010000012">
    <property type="protein sequence ID" value="MBK1788859.1"/>
    <property type="molecule type" value="Genomic_DNA"/>
</dbReference>
<evidence type="ECO:0000256" key="2">
    <source>
        <dbReference type="ARBA" id="ARBA00023315"/>
    </source>
</evidence>
<dbReference type="SUPFAM" id="SSF55729">
    <property type="entry name" value="Acyl-CoA N-acyltransferases (Nat)"/>
    <property type="match status" value="1"/>
</dbReference>
<dbReference type="InterPro" id="IPR050832">
    <property type="entry name" value="Bact_Acetyltransf"/>
</dbReference>
<proteinExistence type="predicted"/>
<name>A0A934V8N6_9PSEU</name>
<organism evidence="4 5">
    <name type="scientific">Prauserella cavernicola</name>
    <dbReference type="NCBI Taxonomy" id="2800127"/>
    <lineage>
        <taxon>Bacteria</taxon>
        <taxon>Bacillati</taxon>
        <taxon>Actinomycetota</taxon>
        <taxon>Actinomycetes</taxon>
        <taxon>Pseudonocardiales</taxon>
        <taxon>Pseudonocardiaceae</taxon>
        <taxon>Prauserella</taxon>
    </lineage>
</organism>
<protein>
    <submittedName>
        <fullName evidence="4">GNAT family N-acetyltransferase</fullName>
    </submittedName>
</protein>